<dbReference type="PANTHER" id="PTHR42090">
    <property type="match status" value="1"/>
</dbReference>
<feature type="region of interest" description="Disordered" evidence="1">
    <location>
        <begin position="35"/>
        <end position="54"/>
    </location>
</feature>
<dbReference type="Proteomes" id="UP000243081">
    <property type="component" value="Unassembled WGS sequence"/>
</dbReference>
<dbReference type="PANTHER" id="PTHR42090:SF1">
    <property type="match status" value="1"/>
</dbReference>
<gene>
    <name evidence="2" type="ORF">LLEC1_01013</name>
</gene>
<proteinExistence type="predicted"/>
<feature type="region of interest" description="Disordered" evidence="1">
    <location>
        <begin position="64"/>
        <end position="125"/>
    </location>
</feature>
<keyword evidence="3" id="KW-1185">Reference proteome</keyword>
<dbReference type="AlphaFoldDB" id="A0A179ICA4"/>
<protein>
    <submittedName>
        <fullName evidence="2">Uncharacterized protein</fullName>
    </submittedName>
</protein>
<organism evidence="2 3">
    <name type="scientific">Cordyceps confragosa</name>
    <name type="common">Lecanicillium lecanii</name>
    <dbReference type="NCBI Taxonomy" id="2714763"/>
    <lineage>
        <taxon>Eukaryota</taxon>
        <taxon>Fungi</taxon>
        <taxon>Dikarya</taxon>
        <taxon>Ascomycota</taxon>
        <taxon>Pezizomycotina</taxon>
        <taxon>Sordariomycetes</taxon>
        <taxon>Hypocreomycetidae</taxon>
        <taxon>Hypocreales</taxon>
        <taxon>Cordycipitaceae</taxon>
        <taxon>Akanthomyces</taxon>
    </lineage>
</organism>
<name>A0A179ICA4_CORDF</name>
<evidence type="ECO:0000313" key="3">
    <source>
        <dbReference type="Proteomes" id="UP000243081"/>
    </source>
</evidence>
<evidence type="ECO:0000313" key="2">
    <source>
        <dbReference type="EMBL" id="OAR00316.1"/>
    </source>
</evidence>
<reference evidence="2 3" key="1">
    <citation type="submission" date="2016-03" db="EMBL/GenBank/DDBJ databases">
        <title>Fine-scale spatial genetic structure of a fungal parasite of coffee scale insects.</title>
        <authorList>
            <person name="Jackson D."/>
            <person name="Zemenick K.A."/>
            <person name="Malloure B."/>
            <person name="Quandt C.A."/>
            <person name="James T.Y."/>
        </authorList>
    </citation>
    <scope>NUCLEOTIDE SEQUENCE [LARGE SCALE GENOMIC DNA]</scope>
    <source>
        <strain evidence="2 3">UM487</strain>
    </source>
</reference>
<feature type="compositionally biased region" description="Basic and acidic residues" evidence="1">
    <location>
        <begin position="69"/>
        <end position="79"/>
    </location>
</feature>
<dbReference type="OrthoDB" id="423498at2759"/>
<dbReference type="EMBL" id="LUKN01001749">
    <property type="protein sequence ID" value="OAR00316.1"/>
    <property type="molecule type" value="Genomic_DNA"/>
</dbReference>
<feature type="compositionally biased region" description="Basic and acidic residues" evidence="1">
    <location>
        <begin position="111"/>
        <end position="125"/>
    </location>
</feature>
<evidence type="ECO:0000256" key="1">
    <source>
        <dbReference type="SAM" id="MobiDB-lite"/>
    </source>
</evidence>
<sequence length="125" mass="13230">MDIALRRAATRAKPIICGRLLHGSAVSAYAYKDAQKRDSLKPHSTEHTISGRDDDVAALDTAFASTKKNAPEAELHDSTDGSGGSPLELSGANTDLSRPPKEGGKTTGQKNETKGGSKDQRKGRK</sequence>
<comment type="caution">
    <text evidence="2">The sequence shown here is derived from an EMBL/GenBank/DDBJ whole genome shotgun (WGS) entry which is preliminary data.</text>
</comment>
<accession>A0A179ICA4</accession>
<dbReference type="OMA" id="HWTSAAR"/>